<dbReference type="Proteomes" id="UP000318242">
    <property type="component" value="Unassembled WGS sequence"/>
</dbReference>
<dbReference type="AlphaFoldDB" id="A0A4Y3IPT1"/>
<dbReference type="PANTHER" id="PTHR44688:SF16">
    <property type="entry name" value="DNA-BINDING TRANSCRIPTIONAL ACTIVATOR DEVR_DOSR"/>
    <property type="match status" value="1"/>
</dbReference>
<dbReference type="PANTHER" id="PTHR44688">
    <property type="entry name" value="DNA-BINDING TRANSCRIPTIONAL ACTIVATOR DEVR_DOSR"/>
    <property type="match status" value="1"/>
</dbReference>
<dbReference type="Gene3D" id="1.10.10.10">
    <property type="entry name" value="Winged helix-like DNA-binding domain superfamily/Winged helix DNA-binding domain"/>
    <property type="match status" value="1"/>
</dbReference>
<dbReference type="CDD" id="cd06170">
    <property type="entry name" value="LuxR_C_like"/>
    <property type="match status" value="1"/>
</dbReference>
<feature type="domain" description="HTH luxR-type" evidence="4">
    <location>
        <begin position="152"/>
        <end position="217"/>
    </location>
</feature>
<dbReference type="EMBL" id="BJLH01000008">
    <property type="protein sequence ID" value="GEA60848.1"/>
    <property type="molecule type" value="Genomic_DNA"/>
</dbReference>
<comment type="caution">
    <text evidence="5">The sequence shown here is derived from an EMBL/GenBank/DDBJ whole genome shotgun (WGS) entry which is preliminary data.</text>
</comment>
<evidence type="ECO:0000313" key="5">
    <source>
        <dbReference type="EMBL" id="GEA60848.1"/>
    </source>
</evidence>
<evidence type="ECO:0000259" key="4">
    <source>
        <dbReference type="PROSITE" id="PS50043"/>
    </source>
</evidence>
<dbReference type="InterPro" id="IPR016032">
    <property type="entry name" value="Sig_transdc_resp-reg_C-effctor"/>
</dbReference>
<evidence type="ECO:0000256" key="3">
    <source>
        <dbReference type="ARBA" id="ARBA00023163"/>
    </source>
</evidence>
<dbReference type="PRINTS" id="PR00038">
    <property type="entry name" value="HTHLUXR"/>
</dbReference>
<dbReference type="RefSeq" id="WP_141271251.1">
    <property type="nucleotide sequence ID" value="NZ_BJLH01000008.1"/>
</dbReference>
<proteinExistence type="predicted"/>
<evidence type="ECO:0000256" key="2">
    <source>
        <dbReference type="ARBA" id="ARBA00023125"/>
    </source>
</evidence>
<dbReference type="SUPFAM" id="SSF46894">
    <property type="entry name" value="C-terminal effector domain of the bipartite response regulators"/>
    <property type="match status" value="1"/>
</dbReference>
<organism evidence="5 6">
    <name type="scientific">Vibrio comitans NBRC 102076</name>
    <dbReference type="NCBI Taxonomy" id="1219078"/>
    <lineage>
        <taxon>Bacteria</taxon>
        <taxon>Pseudomonadati</taxon>
        <taxon>Pseudomonadota</taxon>
        <taxon>Gammaproteobacteria</taxon>
        <taxon>Vibrionales</taxon>
        <taxon>Vibrionaceae</taxon>
        <taxon>Vibrio</taxon>
    </lineage>
</organism>
<sequence>MMHKYACGHVVTRSKEFANATLAILQHAFPRIEFTSSTHLSECYCAHQGGGKRCLYLIDIKTVSNPIREGINPVHETSDWVALNVDEVGYDCATWILGGFAGVIMKKYCLEQLVSAVVMIEQGELWYSRRDLSRLAKAYVADEFDPHAAADDFAESHALTPKEKRVCVMMLKGLNNPQIAESANVSVNTVKTHASNILRKINVHSRAELIAIAVKQTTNSPQNRPVFES</sequence>
<dbReference type="InterPro" id="IPR000792">
    <property type="entry name" value="Tscrpt_reg_LuxR_C"/>
</dbReference>
<keyword evidence="6" id="KW-1185">Reference proteome</keyword>
<dbReference type="Gene3D" id="3.40.50.2300">
    <property type="match status" value="1"/>
</dbReference>
<dbReference type="SMART" id="SM00421">
    <property type="entry name" value="HTH_LUXR"/>
    <property type="match status" value="1"/>
</dbReference>
<name>A0A4Y3IPT1_9VIBR</name>
<gene>
    <name evidence="5" type="ORF">VCO01S_20410</name>
</gene>
<keyword evidence="2" id="KW-0238">DNA-binding</keyword>
<dbReference type="GO" id="GO:0006355">
    <property type="term" value="P:regulation of DNA-templated transcription"/>
    <property type="evidence" value="ECO:0007669"/>
    <property type="project" value="InterPro"/>
</dbReference>
<dbReference type="InterPro" id="IPR036388">
    <property type="entry name" value="WH-like_DNA-bd_sf"/>
</dbReference>
<protein>
    <recommendedName>
        <fullName evidence="4">HTH luxR-type domain-containing protein</fullName>
    </recommendedName>
</protein>
<evidence type="ECO:0000256" key="1">
    <source>
        <dbReference type="ARBA" id="ARBA00023015"/>
    </source>
</evidence>
<dbReference type="PROSITE" id="PS50043">
    <property type="entry name" value="HTH_LUXR_2"/>
    <property type="match status" value="1"/>
</dbReference>
<dbReference type="OrthoDB" id="9774661at2"/>
<dbReference type="GO" id="GO:0003677">
    <property type="term" value="F:DNA binding"/>
    <property type="evidence" value="ECO:0007669"/>
    <property type="project" value="UniProtKB-KW"/>
</dbReference>
<reference evidence="5 6" key="1">
    <citation type="submission" date="2019-06" db="EMBL/GenBank/DDBJ databases">
        <title>Whole genome shotgun sequence of Vibrio comitans NBRC 102076.</title>
        <authorList>
            <person name="Hosoyama A."/>
            <person name="Uohara A."/>
            <person name="Ohji S."/>
            <person name="Ichikawa N."/>
        </authorList>
    </citation>
    <scope>NUCLEOTIDE SEQUENCE [LARGE SCALE GENOMIC DNA]</scope>
    <source>
        <strain evidence="5 6">NBRC 102076</strain>
    </source>
</reference>
<keyword evidence="3" id="KW-0804">Transcription</keyword>
<dbReference type="Pfam" id="PF00196">
    <property type="entry name" value="GerE"/>
    <property type="match status" value="1"/>
</dbReference>
<keyword evidence="1" id="KW-0805">Transcription regulation</keyword>
<evidence type="ECO:0000313" key="6">
    <source>
        <dbReference type="Proteomes" id="UP000318242"/>
    </source>
</evidence>
<accession>A0A4Y3IPT1</accession>